<dbReference type="GO" id="GO:0005524">
    <property type="term" value="F:ATP binding"/>
    <property type="evidence" value="ECO:0007669"/>
    <property type="project" value="UniProtKB-KW"/>
</dbReference>
<dbReference type="Proteomes" id="UP001157974">
    <property type="component" value="Unassembled WGS sequence"/>
</dbReference>
<gene>
    <name evidence="12" type="ORF">NDN08_000925</name>
</gene>
<dbReference type="Gene3D" id="3.30.590.10">
    <property type="entry name" value="Glutamine synthetase/guanido kinase, catalytic domain"/>
    <property type="match status" value="1"/>
</dbReference>
<dbReference type="GO" id="GO:0006542">
    <property type="term" value="P:glutamine biosynthetic process"/>
    <property type="evidence" value="ECO:0007669"/>
    <property type="project" value="InterPro"/>
</dbReference>
<dbReference type="AlphaFoldDB" id="A0AAV8UTF0"/>
<dbReference type="PANTHER" id="PTHR20852:SF57">
    <property type="entry name" value="GLUTAMINE SYNTHETASE 2 CYTOPLASMIC"/>
    <property type="match status" value="1"/>
</dbReference>
<dbReference type="InterPro" id="IPR027303">
    <property type="entry name" value="Gln_synth_gly_rich_site"/>
</dbReference>
<keyword evidence="3 9" id="KW-0436">Ligase</keyword>
<evidence type="ECO:0000256" key="8">
    <source>
        <dbReference type="RuleBase" id="RU000384"/>
    </source>
</evidence>
<dbReference type="GO" id="GO:0005737">
    <property type="term" value="C:cytoplasm"/>
    <property type="evidence" value="ECO:0007669"/>
    <property type="project" value="TreeGrafter"/>
</dbReference>
<feature type="domain" description="GS beta-grasp" evidence="10">
    <location>
        <begin position="77"/>
        <end position="155"/>
    </location>
</feature>
<dbReference type="PROSITE" id="PS51986">
    <property type="entry name" value="GS_BETA_GRASP"/>
    <property type="match status" value="1"/>
</dbReference>
<comment type="caution">
    <text evidence="12">The sequence shown here is derived from an EMBL/GenBank/DDBJ whole genome shotgun (WGS) entry which is preliminary data.</text>
</comment>
<evidence type="ECO:0000256" key="2">
    <source>
        <dbReference type="ARBA" id="ARBA00012937"/>
    </source>
</evidence>
<dbReference type="InterPro" id="IPR008147">
    <property type="entry name" value="Gln_synt_N"/>
</dbReference>
<proteinExistence type="inferred from homology"/>
<name>A0AAV8UTF0_9RHOD</name>
<keyword evidence="4 9" id="KW-0547">Nucleotide-binding</keyword>
<evidence type="ECO:0000256" key="9">
    <source>
        <dbReference type="RuleBase" id="RU004356"/>
    </source>
</evidence>
<dbReference type="InterPro" id="IPR008146">
    <property type="entry name" value="Gln_synth_cat_dom"/>
</dbReference>
<dbReference type="SUPFAM" id="SSF54368">
    <property type="entry name" value="Glutamine synthetase, N-terminal domain"/>
    <property type="match status" value="1"/>
</dbReference>
<dbReference type="EMBL" id="JAMWBK010000006">
    <property type="protein sequence ID" value="KAJ8904407.1"/>
    <property type="molecule type" value="Genomic_DNA"/>
</dbReference>
<comment type="similarity">
    <text evidence="1 7 8">Belongs to the glutamine synthetase family.</text>
</comment>
<feature type="domain" description="GS catalytic" evidence="11">
    <location>
        <begin position="162"/>
        <end position="408"/>
    </location>
</feature>
<evidence type="ECO:0000256" key="7">
    <source>
        <dbReference type="PROSITE-ProRule" id="PRU01330"/>
    </source>
</evidence>
<evidence type="ECO:0000256" key="3">
    <source>
        <dbReference type="ARBA" id="ARBA00022598"/>
    </source>
</evidence>
<dbReference type="PROSITE" id="PS00181">
    <property type="entry name" value="GLNA_ATP"/>
    <property type="match status" value="1"/>
</dbReference>
<evidence type="ECO:0000256" key="5">
    <source>
        <dbReference type="ARBA" id="ARBA00022840"/>
    </source>
</evidence>
<dbReference type="EC" id="6.3.1.2" evidence="2 9"/>
<evidence type="ECO:0000256" key="1">
    <source>
        <dbReference type="ARBA" id="ARBA00009897"/>
    </source>
</evidence>
<evidence type="ECO:0000313" key="13">
    <source>
        <dbReference type="Proteomes" id="UP001157974"/>
    </source>
</evidence>
<comment type="catalytic activity">
    <reaction evidence="6 9">
        <text>L-glutamate + NH4(+) + ATP = L-glutamine + ADP + phosphate + H(+)</text>
        <dbReference type="Rhea" id="RHEA:16169"/>
        <dbReference type="ChEBI" id="CHEBI:15378"/>
        <dbReference type="ChEBI" id="CHEBI:28938"/>
        <dbReference type="ChEBI" id="CHEBI:29985"/>
        <dbReference type="ChEBI" id="CHEBI:30616"/>
        <dbReference type="ChEBI" id="CHEBI:43474"/>
        <dbReference type="ChEBI" id="CHEBI:58359"/>
        <dbReference type="ChEBI" id="CHEBI:456216"/>
        <dbReference type="EC" id="6.3.1.2"/>
    </reaction>
</comment>
<dbReference type="SUPFAM" id="SSF55931">
    <property type="entry name" value="Glutamine synthetase/guanido kinase"/>
    <property type="match status" value="1"/>
</dbReference>
<dbReference type="PROSITE" id="PS51987">
    <property type="entry name" value="GS_CATALYTIC"/>
    <property type="match status" value="1"/>
</dbReference>
<accession>A0AAV8UTF0</accession>
<reference evidence="12 13" key="1">
    <citation type="journal article" date="2023" name="Nat. Commun.">
        <title>Origin of minicircular mitochondrial genomes in red algae.</title>
        <authorList>
            <person name="Lee Y."/>
            <person name="Cho C.H."/>
            <person name="Lee Y.M."/>
            <person name="Park S.I."/>
            <person name="Yang J.H."/>
            <person name="West J.A."/>
            <person name="Bhattacharya D."/>
            <person name="Yoon H.S."/>
        </authorList>
    </citation>
    <scope>NUCLEOTIDE SEQUENCE [LARGE SCALE GENOMIC DNA]</scope>
    <source>
        <strain evidence="12 13">CCMP1338</strain>
        <tissue evidence="12">Whole cell</tissue>
    </source>
</reference>
<protein>
    <recommendedName>
        <fullName evidence="2 9">Glutamine synthetase</fullName>
        <ecNumber evidence="2 9">6.3.1.2</ecNumber>
    </recommendedName>
</protein>
<dbReference type="GO" id="GO:0004356">
    <property type="term" value="F:glutamine synthetase activity"/>
    <property type="evidence" value="ECO:0007669"/>
    <property type="project" value="UniProtKB-EC"/>
</dbReference>
<dbReference type="PANTHER" id="PTHR20852">
    <property type="entry name" value="GLUTAMINE SYNTHETASE"/>
    <property type="match status" value="1"/>
</dbReference>
<dbReference type="InterPro" id="IPR014746">
    <property type="entry name" value="Gln_synth/guanido_kin_cat_dom"/>
</dbReference>
<sequence length="408" mass="44964">MAFVSGIAVGKGTWAGNRVASQRANPRSVRSSNVVRMGTLIRKPIAEELKEKYSATDIGGKVLAEYIWLGGKVADMSTGKPICRDATDIRSKTKVLDKAPESVSDLPEWNYDGSSTEQAMGNDSEVMLRPVAIYKDPFRKGDNILVLCEGYTPQGEPLVSNTRSKAAEVMEKIEDQVPWFGIEQEYTLMELDGRPFGWPKDDSEPGPQGPYYCGAGAAISFGREISDAHMNACLYAGLNVSGTNAEVMMSQWEYQVGPCVGIEAGDQMWVSRYIMQRLSEEFGIVVTFDPKPMPGDWNGAGCHTNFSTKAMREEGGFDVIKEAMVKMGERHQVHIEAYGEGNERRLTGKHETANISDFKWGVADRGASIRIPRSTEAQNKGYLEDRRPGSNIDPYVVTSLIVETCCLL</sequence>
<keyword evidence="13" id="KW-1185">Reference proteome</keyword>
<evidence type="ECO:0000256" key="6">
    <source>
        <dbReference type="ARBA" id="ARBA00049436"/>
    </source>
</evidence>
<dbReference type="Gene3D" id="3.10.20.70">
    <property type="entry name" value="Glutamine synthetase, N-terminal domain"/>
    <property type="match status" value="1"/>
</dbReference>
<dbReference type="PROSITE" id="PS00180">
    <property type="entry name" value="GLNA_1"/>
    <property type="match status" value="1"/>
</dbReference>
<dbReference type="InterPro" id="IPR027302">
    <property type="entry name" value="Gln_synth_N_conserv_site"/>
</dbReference>
<dbReference type="Pfam" id="PF00120">
    <property type="entry name" value="Gln-synt_C"/>
    <property type="match status" value="1"/>
</dbReference>
<dbReference type="InterPro" id="IPR036651">
    <property type="entry name" value="Gln_synt_N_sf"/>
</dbReference>
<evidence type="ECO:0000313" key="12">
    <source>
        <dbReference type="EMBL" id="KAJ8904407.1"/>
    </source>
</evidence>
<evidence type="ECO:0000259" key="11">
    <source>
        <dbReference type="PROSITE" id="PS51987"/>
    </source>
</evidence>
<dbReference type="FunFam" id="3.30.590.10:FF:000004">
    <property type="entry name" value="Glutamine synthetase"/>
    <property type="match status" value="1"/>
</dbReference>
<keyword evidence="5 9" id="KW-0067">ATP-binding</keyword>
<dbReference type="InterPro" id="IPR050292">
    <property type="entry name" value="Glutamine_Synthetase"/>
</dbReference>
<organism evidence="12 13">
    <name type="scientific">Rhodosorus marinus</name>
    <dbReference type="NCBI Taxonomy" id="101924"/>
    <lineage>
        <taxon>Eukaryota</taxon>
        <taxon>Rhodophyta</taxon>
        <taxon>Stylonematophyceae</taxon>
        <taxon>Stylonematales</taxon>
        <taxon>Stylonemataceae</taxon>
        <taxon>Rhodosorus</taxon>
    </lineage>
</organism>
<evidence type="ECO:0000259" key="10">
    <source>
        <dbReference type="PROSITE" id="PS51986"/>
    </source>
</evidence>
<dbReference type="SMART" id="SM01230">
    <property type="entry name" value="Gln-synt_C"/>
    <property type="match status" value="1"/>
</dbReference>
<evidence type="ECO:0000256" key="4">
    <source>
        <dbReference type="ARBA" id="ARBA00022741"/>
    </source>
</evidence>